<feature type="transmembrane region" description="Helical" evidence="2">
    <location>
        <begin position="162"/>
        <end position="181"/>
    </location>
</feature>
<dbReference type="Gramene" id="PUZ68532">
    <property type="protein sequence ID" value="PUZ68532"/>
    <property type="gene ID" value="GQ55_2G035900"/>
</dbReference>
<protein>
    <submittedName>
        <fullName evidence="3">Uncharacterized protein</fullName>
    </submittedName>
</protein>
<reference evidence="3 4" key="1">
    <citation type="submission" date="2018-04" db="EMBL/GenBank/DDBJ databases">
        <title>WGS assembly of Panicum hallii var. hallii HAL2.</title>
        <authorList>
            <person name="Lovell J."/>
            <person name="Jenkins J."/>
            <person name="Lowry D."/>
            <person name="Mamidi S."/>
            <person name="Sreedasyam A."/>
            <person name="Weng X."/>
            <person name="Barry K."/>
            <person name="Bonette J."/>
            <person name="Campitelli B."/>
            <person name="Daum C."/>
            <person name="Gordon S."/>
            <person name="Gould B."/>
            <person name="Lipzen A."/>
            <person name="MacQueen A."/>
            <person name="Palacio-Mejia J."/>
            <person name="Plott C."/>
            <person name="Shakirov E."/>
            <person name="Shu S."/>
            <person name="Yoshinaga Y."/>
            <person name="Zane M."/>
            <person name="Rokhsar D."/>
            <person name="Grimwood J."/>
            <person name="Schmutz J."/>
            <person name="Juenger T."/>
        </authorList>
    </citation>
    <scope>NUCLEOTIDE SEQUENCE [LARGE SCALE GENOMIC DNA]</scope>
    <source>
        <strain evidence="4">cv. HAL2</strain>
    </source>
</reference>
<keyword evidence="4" id="KW-1185">Reference proteome</keyword>
<keyword evidence="2" id="KW-0472">Membrane</keyword>
<evidence type="ECO:0000313" key="4">
    <source>
        <dbReference type="Proteomes" id="UP000244336"/>
    </source>
</evidence>
<evidence type="ECO:0000256" key="1">
    <source>
        <dbReference type="SAM" id="MobiDB-lite"/>
    </source>
</evidence>
<name>A0A2T7EL24_9POAL</name>
<feature type="transmembrane region" description="Helical" evidence="2">
    <location>
        <begin position="193"/>
        <end position="213"/>
    </location>
</feature>
<keyword evidence="2" id="KW-0812">Transmembrane</keyword>
<feature type="region of interest" description="Disordered" evidence="1">
    <location>
        <begin position="1"/>
        <end position="77"/>
    </location>
</feature>
<dbReference type="Proteomes" id="UP000244336">
    <property type="component" value="Chromosome 2"/>
</dbReference>
<accession>A0A2T7EL24</accession>
<dbReference type="EMBL" id="CM009750">
    <property type="protein sequence ID" value="PUZ68532.1"/>
    <property type="molecule type" value="Genomic_DNA"/>
</dbReference>
<feature type="transmembrane region" description="Helical" evidence="2">
    <location>
        <begin position="253"/>
        <end position="270"/>
    </location>
</feature>
<organism evidence="3 4">
    <name type="scientific">Panicum hallii var. hallii</name>
    <dbReference type="NCBI Taxonomy" id="1504633"/>
    <lineage>
        <taxon>Eukaryota</taxon>
        <taxon>Viridiplantae</taxon>
        <taxon>Streptophyta</taxon>
        <taxon>Embryophyta</taxon>
        <taxon>Tracheophyta</taxon>
        <taxon>Spermatophyta</taxon>
        <taxon>Magnoliopsida</taxon>
        <taxon>Liliopsida</taxon>
        <taxon>Poales</taxon>
        <taxon>Poaceae</taxon>
        <taxon>PACMAD clade</taxon>
        <taxon>Panicoideae</taxon>
        <taxon>Panicodae</taxon>
        <taxon>Paniceae</taxon>
        <taxon>Panicinae</taxon>
        <taxon>Panicum</taxon>
        <taxon>Panicum sect. Panicum</taxon>
    </lineage>
</organism>
<dbReference type="AlphaFoldDB" id="A0A2T7EL24"/>
<proteinExistence type="predicted"/>
<evidence type="ECO:0000256" key="2">
    <source>
        <dbReference type="SAM" id="Phobius"/>
    </source>
</evidence>
<gene>
    <name evidence="3" type="ORF">GQ55_2G035900</name>
</gene>
<evidence type="ECO:0000313" key="3">
    <source>
        <dbReference type="EMBL" id="PUZ68532.1"/>
    </source>
</evidence>
<sequence length="275" mass="28774">MLPWHPPSPINIEEEGHRDLEATPPRSTTNSTEDVAPLPASTPAPQVCKIQQASRRRATGAGGGDVAEGHEFTGDEDGDAAQQARLHMHVAIDVAALQQAAALTGDDAPAESVNNRELVTLWSPYCPSVDGGPARYIVTVGTADNAGLPKPSVKHSGKYAKVLLSLFGACLSACSAAFPAVKQAAPDGLMVLAYGLLVALTFVLLAGLLATSFDRSPSSAIWGRYALQLALGLTIGFLTWSVCSLKHEPGFDVAVGIAGALAYIAVVLVFHTRKW</sequence>
<keyword evidence="2" id="KW-1133">Transmembrane helix</keyword>
<feature type="transmembrane region" description="Helical" evidence="2">
    <location>
        <begin position="225"/>
        <end position="247"/>
    </location>
</feature>